<feature type="transmembrane region" description="Helical" evidence="6">
    <location>
        <begin position="75"/>
        <end position="98"/>
    </location>
</feature>
<evidence type="ECO:0000313" key="8">
    <source>
        <dbReference type="EMBL" id="TQL47271.1"/>
    </source>
</evidence>
<feature type="transmembrane region" description="Helical" evidence="6">
    <location>
        <begin position="418"/>
        <end position="436"/>
    </location>
</feature>
<dbReference type="PROSITE" id="PS50850">
    <property type="entry name" value="MFS"/>
    <property type="match status" value="1"/>
</dbReference>
<evidence type="ECO:0000256" key="2">
    <source>
        <dbReference type="ARBA" id="ARBA00022692"/>
    </source>
</evidence>
<dbReference type="EMBL" id="VFOM01000001">
    <property type="protein sequence ID" value="TQL47271.1"/>
    <property type="molecule type" value="Genomic_DNA"/>
</dbReference>
<keyword evidence="2 6" id="KW-0812">Transmembrane</keyword>
<dbReference type="PANTHER" id="PTHR23528:SF1">
    <property type="entry name" value="MAJOR FACILITATOR SUPERFAMILY (MFS) PROFILE DOMAIN-CONTAINING PROTEIN"/>
    <property type="match status" value="1"/>
</dbReference>
<comment type="subcellular location">
    <subcellularLocation>
        <location evidence="1">Cell membrane</location>
        <topology evidence="1">Multi-pass membrane protein</topology>
    </subcellularLocation>
</comment>
<feature type="transmembrane region" description="Helical" evidence="6">
    <location>
        <begin position="351"/>
        <end position="368"/>
    </location>
</feature>
<dbReference type="Proteomes" id="UP000317998">
    <property type="component" value="Unassembled WGS sequence"/>
</dbReference>
<protein>
    <submittedName>
        <fullName evidence="8">MFS transporter</fullName>
    </submittedName>
</protein>
<dbReference type="InterPro" id="IPR011701">
    <property type="entry name" value="MFS"/>
</dbReference>
<keyword evidence="4 6" id="KW-0472">Membrane</keyword>
<comment type="caution">
    <text evidence="8">The sequence shown here is derived from an EMBL/GenBank/DDBJ whole genome shotgun (WGS) entry which is preliminary data.</text>
</comment>
<dbReference type="OrthoDB" id="7584869at2"/>
<dbReference type="GO" id="GO:0022857">
    <property type="term" value="F:transmembrane transporter activity"/>
    <property type="evidence" value="ECO:0007669"/>
    <property type="project" value="InterPro"/>
</dbReference>
<dbReference type="GO" id="GO:0005886">
    <property type="term" value="C:plasma membrane"/>
    <property type="evidence" value="ECO:0007669"/>
    <property type="project" value="UniProtKB-SubCell"/>
</dbReference>
<evidence type="ECO:0000256" key="4">
    <source>
        <dbReference type="ARBA" id="ARBA00023136"/>
    </source>
</evidence>
<dbReference type="InterPro" id="IPR020846">
    <property type="entry name" value="MFS_dom"/>
</dbReference>
<feature type="transmembrane region" description="Helical" evidence="6">
    <location>
        <begin position="203"/>
        <end position="222"/>
    </location>
</feature>
<feature type="transmembrane region" description="Helical" evidence="6">
    <location>
        <begin position="39"/>
        <end position="63"/>
    </location>
</feature>
<feature type="domain" description="Major facilitator superfamily (MFS) profile" evidence="7">
    <location>
        <begin position="211"/>
        <end position="440"/>
    </location>
</feature>
<name>A0A542YGU6_9MICO</name>
<dbReference type="Pfam" id="PF07690">
    <property type="entry name" value="MFS_1"/>
    <property type="match status" value="1"/>
</dbReference>
<feature type="transmembrane region" description="Helical" evidence="6">
    <location>
        <begin position="176"/>
        <end position="196"/>
    </location>
</feature>
<feature type="transmembrane region" description="Helical" evidence="6">
    <location>
        <begin position="118"/>
        <end position="135"/>
    </location>
</feature>
<dbReference type="Gene3D" id="1.20.1250.20">
    <property type="entry name" value="MFS general substrate transporter like domains"/>
    <property type="match status" value="2"/>
</dbReference>
<keyword evidence="3 6" id="KW-1133">Transmembrane helix</keyword>
<feature type="transmembrane region" description="Helical" evidence="6">
    <location>
        <begin position="296"/>
        <end position="314"/>
    </location>
</feature>
<dbReference type="InterPro" id="IPR036259">
    <property type="entry name" value="MFS_trans_sf"/>
</dbReference>
<proteinExistence type="predicted"/>
<feature type="region of interest" description="Disordered" evidence="5">
    <location>
        <begin position="1"/>
        <end position="27"/>
    </location>
</feature>
<feature type="transmembrane region" description="Helical" evidence="6">
    <location>
        <begin position="242"/>
        <end position="261"/>
    </location>
</feature>
<accession>A0A542YGU6</accession>
<dbReference type="AlphaFoldDB" id="A0A542YGU6"/>
<evidence type="ECO:0000256" key="6">
    <source>
        <dbReference type="SAM" id="Phobius"/>
    </source>
</evidence>
<feature type="transmembrane region" description="Helical" evidence="6">
    <location>
        <begin position="142"/>
        <end position="164"/>
    </location>
</feature>
<feature type="transmembrane region" description="Helical" evidence="6">
    <location>
        <begin position="389"/>
        <end position="412"/>
    </location>
</feature>
<dbReference type="SUPFAM" id="SSF103473">
    <property type="entry name" value="MFS general substrate transporter"/>
    <property type="match status" value="1"/>
</dbReference>
<reference evidence="8 9" key="1">
    <citation type="submission" date="2019-06" db="EMBL/GenBank/DDBJ databases">
        <title>Sequencing the genomes of 1000 actinobacteria strains.</title>
        <authorList>
            <person name="Klenk H.-P."/>
        </authorList>
    </citation>
    <scope>NUCLEOTIDE SEQUENCE [LARGE SCALE GENOMIC DNA]</scope>
    <source>
        <strain evidence="8 9">DSM 26477</strain>
    </source>
</reference>
<evidence type="ECO:0000256" key="3">
    <source>
        <dbReference type="ARBA" id="ARBA00022989"/>
    </source>
</evidence>
<dbReference type="PANTHER" id="PTHR23528">
    <property type="match status" value="1"/>
</dbReference>
<evidence type="ECO:0000313" key="9">
    <source>
        <dbReference type="Proteomes" id="UP000317998"/>
    </source>
</evidence>
<dbReference type="RefSeq" id="WP_141879546.1">
    <property type="nucleotide sequence ID" value="NZ_VFOM01000001.1"/>
</dbReference>
<evidence type="ECO:0000259" key="7">
    <source>
        <dbReference type="PROSITE" id="PS50850"/>
    </source>
</evidence>
<evidence type="ECO:0000256" key="5">
    <source>
        <dbReference type="SAM" id="MobiDB-lite"/>
    </source>
</evidence>
<feature type="transmembrane region" description="Helical" evidence="6">
    <location>
        <begin position="326"/>
        <end position="345"/>
    </location>
</feature>
<feature type="compositionally biased region" description="Basic and acidic residues" evidence="5">
    <location>
        <begin position="1"/>
        <end position="10"/>
    </location>
</feature>
<organism evidence="8 9">
    <name type="scientific">Homoserinimonas aerilata</name>
    <dbReference type="NCBI Taxonomy" id="1162970"/>
    <lineage>
        <taxon>Bacteria</taxon>
        <taxon>Bacillati</taxon>
        <taxon>Actinomycetota</taxon>
        <taxon>Actinomycetes</taxon>
        <taxon>Micrococcales</taxon>
        <taxon>Microbacteriaceae</taxon>
        <taxon>Homoserinimonas</taxon>
    </lineage>
</organism>
<sequence>MTSSIDRADPDGIEAAGDATEGLATPSPFAEPTKAVTGAWIALFATAWLGVWMAQLTPIQLLLPVQIEAQLGASSWIDNVVAFGIVSGIAGLCAVVAYPVTGALSDRTVSRFGRRRPWVAAGALLFSGSLLLLGAQESMIGIGVFWSLALVGFCMLTAALTATISDQVPVGQRGFVSGWISAPQAVGTILGLILVTELFVGQFVGYAVMSALLVLLVLPFLLRVGDEVLPAADRPPLTLRGLVQGFWISPTLFPDFGWTLLSRVLINVGNALGTSMLLYFLAFGLGLGIVEAEGSLIVLTLVYMVFVIVASLVFGRLSDRVGRRRLFVFIAGALQAIAALMLALIPELSVAMVAAAILGLGYGTFLSVDQALATQVLPDAQSRGKDLGIMNIAWAVPQAISPLLGAWVVAWLAGFQGLFLLAAAAGLLGALAVLFVKGVR</sequence>
<evidence type="ECO:0000256" key="1">
    <source>
        <dbReference type="ARBA" id="ARBA00004651"/>
    </source>
</evidence>
<feature type="transmembrane region" description="Helical" evidence="6">
    <location>
        <begin position="268"/>
        <end position="290"/>
    </location>
</feature>
<gene>
    <name evidence="8" type="ORF">FB562_0327</name>
</gene>
<keyword evidence="9" id="KW-1185">Reference proteome</keyword>